<dbReference type="Pfam" id="PF07669">
    <property type="entry name" value="Eco57I"/>
    <property type="match status" value="1"/>
</dbReference>
<dbReference type="PANTHER" id="PTHR33841:SF1">
    <property type="entry name" value="DNA METHYLTRANSFERASE A"/>
    <property type="match status" value="1"/>
</dbReference>
<dbReference type="REBASE" id="602132">
    <property type="entry name" value="Aac3922ORF360P"/>
</dbReference>
<dbReference type="SUPFAM" id="SSF53335">
    <property type="entry name" value="S-adenosyl-L-methionine-dependent methyltransferases"/>
    <property type="match status" value="1"/>
</dbReference>
<feature type="domain" description="Type II methyltransferase M.TaqI-like" evidence="6">
    <location>
        <begin position="671"/>
        <end position="943"/>
    </location>
</feature>
<dbReference type="GO" id="GO:0003676">
    <property type="term" value="F:nucleic acid binding"/>
    <property type="evidence" value="ECO:0007669"/>
    <property type="project" value="InterPro"/>
</dbReference>
<evidence type="ECO:0000259" key="7">
    <source>
        <dbReference type="Pfam" id="PF20466"/>
    </source>
</evidence>
<feature type="domain" description="MmeI-like target recognition" evidence="7">
    <location>
        <begin position="1024"/>
        <end position="1209"/>
    </location>
</feature>
<dbReference type="PRINTS" id="PR00507">
    <property type="entry name" value="N12N6MTFRASE"/>
</dbReference>
<reference evidence="9" key="1">
    <citation type="journal article" date="2022" name="G3 (Bethesda)">
        <title>Unveiling the complete genome sequence of Alicyclobacillus acidoterrestris DSM 3922T, a taint-producing strain.</title>
        <authorList>
            <person name="Leonardo I.C."/>
            <person name="Barreto Crespo M.T."/>
            <person name="Gaspar F.B."/>
        </authorList>
    </citation>
    <scope>NUCLEOTIDE SEQUENCE [LARGE SCALE GENOMIC DNA]</scope>
    <source>
        <strain evidence="9">DSM 3922</strain>
    </source>
</reference>
<comment type="catalytic activity">
    <reaction evidence="5">
        <text>a 2'-deoxyadenosine in DNA + S-adenosyl-L-methionine = an N(6)-methyl-2'-deoxyadenosine in DNA + S-adenosyl-L-homocysteine + H(+)</text>
        <dbReference type="Rhea" id="RHEA:15197"/>
        <dbReference type="Rhea" id="RHEA-COMP:12418"/>
        <dbReference type="Rhea" id="RHEA-COMP:12419"/>
        <dbReference type="ChEBI" id="CHEBI:15378"/>
        <dbReference type="ChEBI" id="CHEBI:57856"/>
        <dbReference type="ChEBI" id="CHEBI:59789"/>
        <dbReference type="ChEBI" id="CHEBI:90615"/>
        <dbReference type="ChEBI" id="CHEBI:90616"/>
        <dbReference type="EC" id="2.1.1.72"/>
    </reaction>
</comment>
<dbReference type="Pfam" id="PF20466">
    <property type="entry name" value="MmeI_TRD"/>
    <property type="match status" value="1"/>
</dbReference>
<dbReference type="Proteomes" id="UP000829401">
    <property type="component" value="Chromosome"/>
</dbReference>
<dbReference type="STRING" id="1356854.N007_06410"/>
<dbReference type="KEGG" id="aaco:K1I37_00360"/>
<dbReference type="RefSeq" id="WP_021296322.1">
    <property type="nucleotide sequence ID" value="NZ_AURB01000127.1"/>
</dbReference>
<dbReference type="EMBL" id="CP080467">
    <property type="protein sequence ID" value="UNO49058.1"/>
    <property type="molecule type" value="Genomic_DNA"/>
</dbReference>
<keyword evidence="2" id="KW-0489">Methyltransferase</keyword>
<organism evidence="8 9">
    <name type="scientific">Alicyclobacillus acidoterrestris (strain ATCC 49025 / DSM 3922 / CIP 106132 / NCIMB 13137 / GD3B)</name>
    <dbReference type="NCBI Taxonomy" id="1356854"/>
    <lineage>
        <taxon>Bacteria</taxon>
        <taxon>Bacillati</taxon>
        <taxon>Bacillota</taxon>
        <taxon>Bacilli</taxon>
        <taxon>Bacillales</taxon>
        <taxon>Alicyclobacillaceae</taxon>
        <taxon>Alicyclobacillus</taxon>
    </lineage>
</organism>
<dbReference type="Gene3D" id="3.40.50.150">
    <property type="entry name" value="Vaccinia Virus protein VP39"/>
    <property type="match status" value="2"/>
</dbReference>
<dbReference type="InterPro" id="IPR002052">
    <property type="entry name" value="DNA_methylase_N6_adenine_CS"/>
</dbReference>
<dbReference type="GO" id="GO:0009007">
    <property type="term" value="F:site-specific DNA-methyltransferase (adenine-specific) activity"/>
    <property type="evidence" value="ECO:0007669"/>
    <property type="project" value="UniProtKB-EC"/>
</dbReference>
<proteinExistence type="predicted"/>
<dbReference type="InterPro" id="IPR050953">
    <property type="entry name" value="N4_N6_ade-DNA_methylase"/>
</dbReference>
<dbReference type="eggNOG" id="COG1002">
    <property type="taxonomic scope" value="Bacteria"/>
</dbReference>
<accession>A0A9E7CW37</accession>
<evidence type="ECO:0000256" key="4">
    <source>
        <dbReference type="ARBA" id="ARBA00022691"/>
    </source>
</evidence>
<name>T0D781_ALIAG</name>
<evidence type="ECO:0000256" key="2">
    <source>
        <dbReference type="ARBA" id="ARBA00022603"/>
    </source>
</evidence>
<gene>
    <name evidence="8" type="ORF">K1I37_00360</name>
</gene>
<evidence type="ECO:0000256" key="1">
    <source>
        <dbReference type="ARBA" id="ARBA00011900"/>
    </source>
</evidence>
<evidence type="ECO:0000313" key="9">
    <source>
        <dbReference type="Proteomes" id="UP000829401"/>
    </source>
</evidence>
<dbReference type="InterPro" id="IPR011639">
    <property type="entry name" value="MethylTrfase_TaqI-like_dom"/>
</dbReference>
<dbReference type="PROSITE" id="PS00092">
    <property type="entry name" value="N6_MTASE"/>
    <property type="match status" value="1"/>
</dbReference>
<dbReference type="PANTHER" id="PTHR33841">
    <property type="entry name" value="DNA METHYLTRANSFERASE YEEA-RELATED"/>
    <property type="match status" value="1"/>
</dbReference>
<keyword evidence="3" id="KW-0808">Transferase</keyword>
<protein>
    <recommendedName>
        <fullName evidence="1">site-specific DNA-methyltransferase (adenine-specific)</fullName>
        <ecNumber evidence="1">2.1.1.72</ecNumber>
    </recommendedName>
</protein>
<dbReference type="InterPro" id="IPR029063">
    <property type="entry name" value="SAM-dependent_MTases_sf"/>
</dbReference>
<evidence type="ECO:0000256" key="3">
    <source>
        <dbReference type="ARBA" id="ARBA00022679"/>
    </source>
</evidence>
<evidence type="ECO:0000259" key="6">
    <source>
        <dbReference type="Pfam" id="PF07669"/>
    </source>
</evidence>
<dbReference type="InterPro" id="IPR046820">
    <property type="entry name" value="MmeI_TRD"/>
</dbReference>
<evidence type="ECO:0000256" key="5">
    <source>
        <dbReference type="ARBA" id="ARBA00047942"/>
    </source>
</evidence>
<dbReference type="GO" id="GO:0032259">
    <property type="term" value="P:methylation"/>
    <property type="evidence" value="ECO:0007669"/>
    <property type="project" value="UniProtKB-KW"/>
</dbReference>
<keyword evidence="9" id="KW-1185">Reference proteome</keyword>
<keyword evidence="4" id="KW-0949">S-adenosyl-L-methionine</keyword>
<dbReference type="REBASE" id="70866">
    <property type="entry name" value="Aac49025ORF6410P"/>
</dbReference>
<accession>T0D781</accession>
<sequence>MERVSRHIEWLSLIEVSGPFLAVSMLERAFPQGLESVETPRRRRLRAAYEEWSEAVDNKDNDLRALHREWVRLVLKDVLEYDDDVLIPNSELDQPLSVRSMDTCSQFAPDLVVSLGNNAKPRLFVSILDPETDMESVRQNDGWPVSPIERMVLLCRESEVQLGLITNGERWTLVNAIEGATSGYASWYSRLWIQEPITLQAFQSLLGVRRCFGPEDETLEALLQESLQHQDEVTDTLGAQVRRAVEVLVQCLDKADEDRDRKLLQDVEPSELYEAGLTVMMRLVFILCAEERGLLLLGDPVYDQYYALSTLRAQLEEERDLHGQEVLERRYDAWARVLTVFRTIYSGIEHESLRMPALGGSLFDPDRFPFLEGRQKGTSWIETEAMPLPIDNRTVLLLLNSLQVLEQSQGAVMLSYRALDVEQIGHVYEGLLEHTAKRVPQITLGLTGSQNAKDPNIPLHELESAFLDSAETLIACVKETTKRSESAIRHAIERTPEEEAIVRLLSVCGGDTKLAERILPYVNLLRTDAWDEPIIYRENSFMVTLGADRRDTGTHYTPKSLTESIVALTLEPLVYVGPEEGKPRELWQLKLSSQILDLKICDPAMGSGAFLVQACRWIAERLIEAWAVEEQNGKVITVDGLVQESLEDAEPMPSQLDERLIIARQLVAERCLYGVDVNPLAVELAKLSIWLITMAKNRPFAFLDHNLRNGDSLVGIHRLDQLTKLVLRPEAEERLLGLFGRNIVQVVGEAAEIREKLRNIPIRDIHDVETMKHLDKTATNKLEGIECLADALIGEYLRVNGSARELELALQDLAYYAEELFDGNGEIIITASKRIRDALGGSIPGSTITRKPFHWPLEYPEVFMSKNGGFDAIIGNPPFMGGRRMRSALGDTMMQWFVTLWPHSSLNADLCSFFYLRASMILRENGEFGLLSTNTIAQGDTARTGLAYLVDKSGTSIRFALSSFPWPGSAAVTASLVIGHQGDWSGLKHLDQHPVEFISPALDDKEGWGEAKKLLGNKQHCYQGSVLRGTGFILTQDEAKAYMSNAVENKQVIHPYLNGESVNSDPQQKADRWAIDFRNASLEECESRWPELLQRVRLLVKPERDKGRTEADRKYWWRHWRTREELYDKLKNKENVFVISGVTKYVAIVRVPAKQVFSHAVFVFDLPSWAAFATLQCSFHELWVRRQSSSMKGDIRYAPSDCFDTYPFLHLSGEGLEEVGLSYHDTRKKIMLSRSEGLTSTYNRFHDPNEAADDIAELRNLHMVMDYAVANAYGWGDIQLEHGFYDTKQGLRYTISESAAREVLIRLLKLNHDRFELETPVGAGNKKVNPGNQKIRRSKRDNQDEKQLGLFI</sequence>
<dbReference type="EC" id="2.1.1.72" evidence="1"/>
<evidence type="ECO:0000313" key="8">
    <source>
        <dbReference type="EMBL" id="UNO49058.1"/>
    </source>
</evidence>